<dbReference type="GO" id="GO:0071555">
    <property type="term" value="P:cell wall organization"/>
    <property type="evidence" value="ECO:0007669"/>
    <property type="project" value="UniProtKB-KW"/>
</dbReference>
<evidence type="ECO:0000256" key="3">
    <source>
        <dbReference type="ARBA" id="ARBA00022801"/>
    </source>
</evidence>
<evidence type="ECO:0000256" key="5">
    <source>
        <dbReference type="ARBA" id="ARBA00022984"/>
    </source>
</evidence>
<keyword evidence="4" id="KW-0133">Cell shape</keyword>
<dbReference type="GO" id="GO:0008360">
    <property type="term" value="P:regulation of cell shape"/>
    <property type="evidence" value="ECO:0007669"/>
    <property type="project" value="UniProtKB-KW"/>
</dbReference>
<dbReference type="Gene3D" id="3.40.710.10">
    <property type="entry name" value="DD-peptidase/beta-lactamase superfamily"/>
    <property type="match status" value="1"/>
</dbReference>
<dbReference type="GO" id="GO:0009252">
    <property type="term" value="P:peptidoglycan biosynthetic process"/>
    <property type="evidence" value="ECO:0007669"/>
    <property type="project" value="UniProtKB-KW"/>
</dbReference>
<evidence type="ECO:0000256" key="4">
    <source>
        <dbReference type="ARBA" id="ARBA00022960"/>
    </source>
</evidence>
<keyword evidence="6" id="KW-0961">Cell wall biogenesis/degradation</keyword>
<evidence type="ECO:0000256" key="6">
    <source>
        <dbReference type="ARBA" id="ARBA00023316"/>
    </source>
</evidence>
<dbReference type="GO" id="GO:0046677">
    <property type="term" value="P:response to antibiotic"/>
    <property type="evidence" value="ECO:0007669"/>
    <property type="project" value="InterPro"/>
</dbReference>
<dbReference type="GO" id="GO:0008800">
    <property type="term" value="F:beta-lactamase activity"/>
    <property type="evidence" value="ECO:0007669"/>
    <property type="project" value="InterPro"/>
</dbReference>
<accession>A0A2H0AMM1</accession>
<dbReference type="AlphaFoldDB" id="A0A2H0AMM1"/>
<evidence type="ECO:0000256" key="2">
    <source>
        <dbReference type="ARBA" id="ARBA00022729"/>
    </source>
</evidence>
<dbReference type="SUPFAM" id="SSF56601">
    <property type="entry name" value="beta-lactamase/transpeptidase-like"/>
    <property type="match status" value="1"/>
</dbReference>
<gene>
    <name evidence="10" type="ORF">COX15_00090</name>
</gene>
<evidence type="ECO:0000259" key="9">
    <source>
        <dbReference type="Pfam" id="PF00768"/>
    </source>
</evidence>
<reference evidence="10 11" key="1">
    <citation type="submission" date="2017-09" db="EMBL/GenBank/DDBJ databases">
        <title>Depth-based differentiation of microbial function through sediment-hosted aquifers and enrichment of novel symbionts in the deep terrestrial subsurface.</title>
        <authorList>
            <person name="Probst A.J."/>
            <person name="Ladd B."/>
            <person name="Jarett J.K."/>
            <person name="Geller-Mcgrath D.E."/>
            <person name="Sieber C.M."/>
            <person name="Emerson J.B."/>
            <person name="Anantharaman K."/>
            <person name="Thomas B.C."/>
            <person name="Malmstrom R."/>
            <person name="Stieglmeier M."/>
            <person name="Klingl A."/>
            <person name="Woyke T."/>
            <person name="Ryan C.M."/>
            <person name="Banfield J.F."/>
        </authorList>
    </citation>
    <scope>NUCLEOTIDE SEQUENCE [LARGE SCALE GENOMIC DNA]</scope>
    <source>
        <strain evidence="10">CG23_combo_of_CG06-09_8_20_14_all_42_19</strain>
    </source>
</reference>
<feature type="non-terminal residue" evidence="10">
    <location>
        <position position="228"/>
    </location>
</feature>
<dbReference type="PRINTS" id="PR00725">
    <property type="entry name" value="DADACBPTASE1"/>
</dbReference>
<dbReference type="Proteomes" id="UP000230007">
    <property type="component" value="Unassembled WGS sequence"/>
</dbReference>
<dbReference type="InterPro" id="IPR000871">
    <property type="entry name" value="Beta-lactam_class-A"/>
</dbReference>
<name>A0A2H0AMM1_9BACT</name>
<organism evidence="10 11">
    <name type="scientific">Candidatus Colwellbacteria bacterium CG23_combo_of_CG06-09_8_20_14_all_42_19</name>
    <dbReference type="NCBI Taxonomy" id="1974541"/>
    <lineage>
        <taxon>Bacteria</taxon>
        <taxon>Candidatus Colwelliibacteriota</taxon>
    </lineage>
</organism>
<dbReference type="PANTHER" id="PTHR35333">
    <property type="entry name" value="BETA-LACTAMASE"/>
    <property type="match status" value="1"/>
</dbReference>
<evidence type="ECO:0000313" key="10">
    <source>
        <dbReference type="EMBL" id="PIP46644.1"/>
    </source>
</evidence>
<protein>
    <recommendedName>
        <fullName evidence="9">Peptidase S11 D-alanyl-D-alanine carboxypeptidase A N-terminal domain-containing protein</fullName>
    </recommendedName>
</protein>
<dbReference type="GO" id="GO:0030655">
    <property type="term" value="P:beta-lactam antibiotic catabolic process"/>
    <property type="evidence" value="ECO:0007669"/>
    <property type="project" value="InterPro"/>
</dbReference>
<proteinExistence type="inferred from homology"/>
<dbReference type="InterPro" id="IPR018044">
    <property type="entry name" value="Peptidase_S11"/>
</dbReference>
<feature type="active site" evidence="7">
    <location>
        <position position="148"/>
    </location>
</feature>
<dbReference type="PANTHER" id="PTHR35333:SF3">
    <property type="entry name" value="BETA-LACTAMASE-TYPE TRANSPEPTIDASE FOLD CONTAINING PROTEIN"/>
    <property type="match status" value="1"/>
</dbReference>
<feature type="domain" description="Peptidase S11 D-alanyl-D-alanine carboxypeptidase A N-terminal" evidence="9">
    <location>
        <begin position="75"/>
        <end position="222"/>
    </location>
</feature>
<comment type="similarity">
    <text evidence="1 8">Belongs to the peptidase S11 family.</text>
</comment>
<evidence type="ECO:0000313" key="11">
    <source>
        <dbReference type="Proteomes" id="UP000230007"/>
    </source>
</evidence>
<keyword evidence="2" id="KW-0732">Signal</keyword>
<evidence type="ECO:0000256" key="7">
    <source>
        <dbReference type="PIRSR" id="PIRSR618044-1"/>
    </source>
</evidence>
<dbReference type="InterPro" id="IPR012338">
    <property type="entry name" value="Beta-lactam/transpept-like"/>
</dbReference>
<sequence>MRYLRKNLKTAFILAGLVLLVAVVREFVTIPASSEEVKLVKDGNDFAKASLETGTETGMKPLIDIKANAAGAFGEGGKVAFGWETEKRWPIASLTKLMTALVAFENISPKEVITITEEAIEIEGVSGNFAAGEKFKLNDLVKAMMLVSSNDAAGAISFHFGEDNFLASMNKKALELGMTNTNFVDPTGLSFKNQSTVNDLIRLTEYIRETQPEILAVTRKPKDVITEV</sequence>
<feature type="active site" description="Proton acceptor" evidence="7">
    <location>
        <position position="96"/>
    </location>
</feature>
<dbReference type="InterPro" id="IPR001967">
    <property type="entry name" value="Peptidase_S11_N"/>
</dbReference>
<dbReference type="Pfam" id="PF00768">
    <property type="entry name" value="Peptidase_S11"/>
    <property type="match status" value="1"/>
</dbReference>
<evidence type="ECO:0000256" key="1">
    <source>
        <dbReference type="ARBA" id="ARBA00007164"/>
    </source>
</evidence>
<keyword evidence="5" id="KW-0573">Peptidoglycan synthesis</keyword>
<dbReference type="GO" id="GO:0009002">
    <property type="term" value="F:serine-type D-Ala-D-Ala carboxypeptidase activity"/>
    <property type="evidence" value="ECO:0007669"/>
    <property type="project" value="InterPro"/>
</dbReference>
<comment type="caution">
    <text evidence="10">The sequence shown here is derived from an EMBL/GenBank/DDBJ whole genome shotgun (WGS) entry which is preliminary data.</text>
</comment>
<dbReference type="EMBL" id="PCSK01000002">
    <property type="protein sequence ID" value="PIP46644.1"/>
    <property type="molecule type" value="Genomic_DNA"/>
</dbReference>
<evidence type="ECO:0000256" key="8">
    <source>
        <dbReference type="RuleBase" id="RU004016"/>
    </source>
</evidence>
<keyword evidence="3" id="KW-0378">Hydrolase</keyword>
<feature type="active site" description="Acyl-ester intermediate" evidence="7">
    <location>
        <position position="93"/>
    </location>
</feature>
<dbReference type="GO" id="GO:0006508">
    <property type="term" value="P:proteolysis"/>
    <property type="evidence" value="ECO:0007669"/>
    <property type="project" value="InterPro"/>
</dbReference>